<protein>
    <submittedName>
        <fullName evidence="2">Transposase</fullName>
    </submittedName>
</protein>
<dbReference type="AlphaFoldDB" id="A0ABD4T1X0"/>
<dbReference type="PANTHER" id="PTHR33498">
    <property type="entry name" value="TRANSPOSASE FOR INSERTION SEQUENCE ELEMENT IS1557"/>
    <property type="match status" value="1"/>
</dbReference>
<dbReference type="PANTHER" id="PTHR33498:SF1">
    <property type="entry name" value="TRANSPOSASE FOR INSERTION SEQUENCE ELEMENT IS1557"/>
    <property type="match status" value="1"/>
</dbReference>
<dbReference type="InterPro" id="IPR002560">
    <property type="entry name" value="Transposase_DDE"/>
</dbReference>
<gene>
    <name evidence="2" type="ORF">QQ91_0007100</name>
</gene>
<dbReference type="InterPro" id="IPR047951">
    <property type="entry name" value="Transpos_ISL3"/>
</dbReference>
<feature type="domain" description="Transposase IS204/IS1001/IS1096/IS1165 DDE" evidence="1">
    <location>
        <begin position="1"/>
        <end position="96"/>
    </location>
</feature>
<proteinExistence type="predicted"/>
<organism evidence="2 3">
    <name type="scientific">Lyngbya confervoides BDU141951</name>
    <dbReference type="NCBI Taxonomy" id="1574623"/>
    <lineage>
        <taxon>Bacteria</taxon>
        <taxon>Bacillati</taxon>
        <taxon>Cyanobacteriota</taxon>
        <taxon>Cyanophyceae</taxon>
        <taxon>Oscillatoriophycideae</taxon>
        <taxon>Oscillatoriales</taxon>
        <taxon>Microcoleaceae</taxon>
        <taxon>Lyngbya</taxon>
    </lineage>
</organism>
<accession>A0ABD4T1X0</accession>
<dbReference type="RefSeq" id="WP_166274437.1">
    <property type="nucleotide sequence ID" value="NZ_JTHE03000044.1"/>
</dbReference>
<feature type="non-terminal residue" evidence="2">
    <location>
        <position position="1"/>
    </location>
</feature>
<dbReference type="EMBL" id="JTHE03000044">
    <property type="protein sequence ID" value="MCM1982589.1"/>
    <property type="molecule type" value="Genomic_DNA"/>
</dbReference>
<evidence type="ECO:0000313" key="2">
    <source>
        <dbReference type="EMBL" id="MCM1982589.1"/>
    </source>
</evidence>
<dbReference type="Pfam" id="PF01610">
    <property type="entry name" value="DDE_Tnp_ISL3"/>
    <property type="match status" value="1"/>
</dbReference>
<dbReference type="Proteomes" id="UP000031561">
    <property type="component" value="Unassembled WGS sequence"/>
</dbReference>
<keyword evidence="3" id="KW-1185">Reference proteome</keyword>
<comment type="caution">
    <text evidence="2">The sequence shown here is derived from an EMBL/GenBank/DDBJ whole genome shotgun (WGS) entry which is preliminary data.</text>
</comment>
<sequence>LKQAYTLREELTQIFERNYTKRGAKCAIRAWCKRVRNSDLDEFESFMRTVDTWLDFITNYFLEGWSSGFVEGFNNRVKVLKRRCYGIFDVETMFQRLSLDLDGYEKFGFT</sequence>
<name>A0ABD4T1X0_9CYAN</name>
<evidence type="ECO:0000259" key="1">
    <source>
        <dbReference type="Pfam" id="PF01610"/>
    </source>
</evidence>
<reference evidence="2 3" key="1">
    <citation type="journal article" date="2015" name="Genome Announc.">
        <title>Draft Genome Sequence of Filamentous Marine Cyanobacterium Lyngbya confervoides Strain BDU141951.</title>
        <authorList>
            <person name="Chandrababunaidu M.M."/>
            <person name="Sen D."/>
            <person name="Tripathy S."/>
        </authorList>
    </citation>
    <scope>NUCLEOTIDE SEQUENCE [LARGE SCALE GENOMIC DNA]</scope>
    <source>
        <strain evidence="2 3">BDU141951</strain>
    </source>
</reference>
<evidence type="ECO:0000313" key="3">
    <source>
        <dbReference type="Proteomes" id="UP000031561"/>
    </source>
</evidence>